<dbReference type="GO" id="GO:0009279">
    <property type="term" value="C:cell outer membrane"/>
    <property type="evidence" value="ECO:0007669"/>
    <property type="project" value="UniProtKB-SubCell"/>
</dbReference>
<keyword evidence="6" id="KW-0408">Iron</keyword>
<evidence type="ECO:0000256" key="12">
    <source>
        <dbReference type="RuleBase" id="RU003357"/>
    </source>
</evidence>
<dbReference type="Pfam" id="PF07715">
    <property type="entry name" value="Plug"/>
    <property type="match status" value="1"/>
</dbReference>
<dbReference type="EMBL" id="NWUF01000009">
    <property type="protein sequence ID" value="PCE42258.1"/>
    <property type="molecule type" value="Genomic_DNA"/>
</dbReference>
<evidence type="ECO:0000256" key="6">
    <source>
        <dbReference type="ARBA" id="ARBA00023004"/>
    </source>
</evidence>
<organism evidence="14 15">
    <name type="scientific">Rhizorhabdus dicambivorans</name>
    <dbReference type="NCBI Taxonomy" id="1850238"/>
    <lineage>
        <taxon>Bacteria</taxon>
        <taxon>Pseudomonadati</taxon>
        <taxon>Pseudomonadota</taxon>
        <taxon>Alphaproteobacteria</taxon>
        <taxon>Sphingomonadales</taxon>
        <taxon>Sphingomonadaceae</taxon>
        <taxon>Rhizorhabdus</taxon>
    </lineage>
</organism>
<evidence type="ECO:0000313" key="14">
    <source>
        <dbReference type="EMBL" id="PCE42258.1"/>
    </source>
</evidence>
<dbReference type="InterPro" id="IPR012910">
    <property type="entry name" value="Plug_dom"/>
</dbReference>
<dbReference type="InterPro" id="IPR000531">
    <property type="entry name" value="Beta-barrel_TonB"/>
</dbReference>
<evidence type="ECO:0000256" key="7">
    <source>
        <dbReference type="ARBA" id="ARBA00023065"/>
    </source>
</evidence>
<dbReference type="Gene3D" id="2.40.170.20">
    <property type="entry name" value="TonB-dependent receptor, beta-barrel domain"/>
    <property type="match status" value="2"/>
</dbReference>
<evidence type="ECO:0000256" key="8">
    <source>
        <dbReference type="ARBA" id="ARBA00023077"/>
    </source>
</evidence>
<dbReference type="GO" id="GO:0006826">
    <property type="term" value="P:iron ion transport"/>
    <property type="evidence" value="ECO:0007669"/>
    <property type="project" value="UniProtKB-KW"/>
</dbReference>
<dbReference type="Proteomes" id="UP000218934">
    <property type="component" value="Unassembled WGS sequence"/>
</dbReference>
<dbReference type="PROSITE" id="PS52016">
    <property type="entry name" value="TONB_DEPENDENT_REC_3"/>
    <property type="match status" value="1"/>
</dbReference>
<dbReference type="SUPFAM" id="SSF56935">
    <property type="entry name" value="Porins"/>
    <property type="match status" value="1"/>
</dbReference>
<keyword evidence="4" id="KW-0410">Iron transport</keyword>
<proteinExistence type="inferred from homology"/>
<keyword evidence="10 11" id="KW-0998">Cell outer membrane</keyword>
<dbReference type="Pfam" id="PF00593">
    <property type="entry name" value="TonB_dep_Rec_b-barrel"/>
    <property type="match status" value="1"/>
</dbReference>
<keyword evidence="15" id="KW-1185">Reference proteome</keyword>
<dbReference type="PANTHER" id="PTHR32552">
    <property type="entry name" value="FERRICHROME IRON RECEPTOR-RELATED"/>
    <property type="match status" value="1"/>
</dbReference>
<evidence type="ECO:0000256" key="4">
    <source>
        <dbReference type="ARBA" id="ARBA00022496"/>
    </source>
</evidence>
<keyword evidence="9 11" id="KW-0472">Membrane</keyword>
<keyword evidence="3 11" id="KW-1134">Transmembrane beta strand</keyword>
<comment type="caution">
    <text evidence="14">The sequence shown here is derived from an EMBL/GenBank/DDBJ whole genome shotgun (WGS) entry which is preliminary data.</text>
</comment>
<reference evidence="14 15" key="1">
    <citation type="submission" date="2017-09" db="EMBL/GenBank/DDBJ databases">
        <title>The Catabolism of 3,6-Dichlorosalicylic acid is Initiated by the Cytochrome P450 Monooxygenase DsmABC in Rhizorhabdus dicambivorans Ndbn-20.</title>
        <authorList>
            <person name="Na L."/>
        </authorList>
    </citation>
    <scope>NUCLEOTIDE SEQUENCE [LARGE SCALE GENOMIC DNA]</scope>
    <source>
        <strain evidence="14 15">Ndbn-20m</strain>
    </source>
</reference>
<dbReference type="KEGG" id="rdi:CMV14_22700"/>
<accession>A0A2A4FX36</accession>
<gene>
    <name evidence="14" type="ORF">COO09_11590</name>
</gene>
<sequence length="873" mass="94092">MGDNRQSRSYLWAAVALSMLALPGQPLLAAPISIEAQSLDDALRTLARQTGAQIVFNPALVAGHRAAGVSGATSPERALRKLLSNTGLTYQVTGNSTYTIVAQARPARVPAASPAGGQDGSDSPLDADIIVTAQKREQSVLDVPASITALAGTKIAEQNLTNFTAVSTLVPNFNVNYQRGTNATPSLTIRGISNEGSVSRLNESSVAMYVDEIYLGDESMLTGLMFDVARVEVLRGPQGTLFGRNTTAGLGHFISVAPTRDFAGYGSVLYGSDNWISLEGAVSGPVSDRVRVRLAGKYERHDGHYKNLLDIDQVTAGLQRPPGVEAKIGDREVWGLRAMADIDLTDSVVLRLIASHAENDSQTAAGRTPGVLDPADRTGNTYCSLNRVLKGECVSITQLFSGAPANGFRKPGLAATNLTAAQLAVVQHTTMLTGKLTADFGGATLTAVSNYSRNFYFEGRDGDGGPDPIGTAFDSRGETTNREWQASQEIRVSGDLDMLNWVAGIYYYTDSKRNMFTSKSVAPLRPGGISQSRIDTSSGALFGQLDAQIVPGWTLTIGARYTDETRELKRAIATIEGVASENVLAQLARPKSHTKDLTGKIGLTWEPSDDSTLYANYSRGAKSPSFNTAYSSSITQFNGGNARVTGPVAQEKLDAFELGLKQRLFDRKLSINTSAFYYSFSGKQLILSRFINNQVQSQFINAGNARLYGIETEINFVPSRYFDLNFNAGYLDNKITSSDVIVPNPLNVPTPLKGRKLPRTPKWNANAIAAVHIPVERLGTFTFQAEANAVAKQNYSLTNFYLAADEARIVANFRLLWKSESGKINAQAFVTNAFNRNYYLNIADTVINRAALGGIAGPENEGRLWGFKVGMTF</sequence>
<dbReference type="RefSeq" id="WP_066963824.1">
    <property type="nucleotide sequence ID" value="NZ_CP023449.1"/>
</dbReference>
<evidence type="ECO:0000256" key="1">
    <source>
        <dbReference type="ARBA" id="ARBA00004571"/>
    </source>
</evidence>
<keyword evidence="5 11" id="KW-0812">Transmembrane</keyword>
<keyword evidence="2 11" id="KW-0813">Transport</keyword>
<protein>
    <recommendedName>
        <fullName evidence="13">Secretin/TonB short N-terminal domain-containing protein</fullName>
    </recommendedName>
</protein>
<evidence type="ECO:0000256" key="5">
    <source>
        <dbReference type="ARBA" id="ARBA00022692"/>
    </source>
</evidence>
<dbReference type="InterPro" id="IPR036942">
    <property type="entry name" value="Beta-barrel_TonB_sf"/>
</dbReference>
<keyword evidence="8 12" id="KW-0798">TonB box</keyword>
<dbReference type="Gene3D" id="3.55.50.30">
    <property type="match status" value="1"/>
</dbReference>
<evidence type="ECO:0000256" key="3">
    <source>
        <dbReference type="ARBA" id="ARBA00022452"/>
    </source>
</evidence>
<feature type="domain" description="Secretin/TonB short N-terminal" evidence="13">
    <location>
        <begin position="52"/>
        <end position="103"/>
    </location>
</feature>
<evidence type="ECO:0000259" key="13">
    <source>
        <dbReference type="SMART" id="SM00965"/>
    </source>
</evidence>
<dbReference type="PANTHER" id="PTHR32552:SF81">
    <property type="entry name" value="TONB-DEPENDENT OUTER MEMBRANE RECEPTOR"/>
    <property type="match status" value="1"/>
</dbReference>
<dbReference type="OrthoDB" id="127311at2"/>
<dbReference type="InterPro" id="IPR039426">
    <property type="entry name" value="TonB-dep_rcpt-like"/>
</dbReference>
<evidence type="ECO:0000313" key="15">
    <source>
        <dbReference type="Proteomes" id="UP000218934"/>
    </source>
</evidence>
<keyword evidence="7" id="KW-0406">Ion transport</keyword>
<comment type="similarity">
    <text evidence="11 12">Belongs to the TonB-dependent receptor family.</text>
</comment>
<comment type="subcellular location">
    <subcellularLocation>
        <location evidence="1 11">Cell outer membrane</location>
        <topology evidence="1 11">Multi-pass membrane protein</topology>
    </subcellularLocation>
</comment>
<dbReference type="AlphaFoldDB" id="A0A2A4FX36"/>
<dbReference type="Pfam" id="PF07660">
    <property type="entry name" value="STN"/>
    <property type="match status" value="1"/>
</dbReference>
<dbReference type="SMART" id="SM00965">
    <property type="entry name" value="STN"/>
    <property type="match status" value="1"/>
</dbReference>
<evidence type="ECO:0000256" key="10">
    <source>
        <dbReference type="ARBA" id="ARBA00023237"/>
    </source>
</evidence>
<evidence type="ECO:0000256" key="2">
    <source>
        <dbReference type="ARBA" id="ARBA00022448"/>
    </source>
</evidence>
<evidence type="ECO:0000256" key="11">
    <source>
        <dbReference type="PROSITE-ProRule" id="PRU01360"/>
    </source>
</evidence>
<evidence type="ECO:0000256" key="9">
    <source>
        <dbReference type="ARBA" id="ARBA00023136"/>
    </source>
</evidence>
<name>A0A2A4FX36_9SPHN</name>
<dbReference type="InterPro" id="IPR011662">
    <property type="entry name" value="Secretin/TonB_short_N"/>
</dbReference>